<evidence type="ECO:0000313" key="5">
    <source>
        <dbReference type="Proteomes" id="UP000539642"/>
    </source>
</evidence>
<dbReference type="GO" id="GO:0016747">
    <property type="term" value="F:acyltransferase activity, transferring groups other than amino-acyl groups"/>
    <property type="evidence" value="ECO:0007669"/>
    <property type="project" value="InterPro"/>
</dbReference>
<evidence type="ECO:0000259" key="3">
    <source>
        <dbReference type="PROSITE" id="PS51186"/>
    </source>
</evidence>
<dbReference type="PROSITE" id="PS51186">
    <property type="entry name" value="GNAT"/>
    <property type="match status" value="1"/>
</dbReference>
<dbReference type="InterPro" id="IPR037171">
    <property type="entry name" value="NagB/RpiA_transferase-like"/>
</dbReference>
<evidence type="ECO:0000256" key="1">
    <source>
        <dbReference type="ARBA" id="ARBA00009632"/>
    </source>
</evidence>
<gene>
    <name evidence="4" type="ORF">HNQ81_001656</name>
</gene>
<dbReference type="InterPro" id="IPR003702">
    <property type="entry name" value="ActCoA_hydro_N"/>
</dbReference>
<dbReference type="GO" id="GO:0016787">
    <property type="term" value="F:hydrolase activity"/>
    <property type="evidence" value="ECO:0007669"/>
    <property type="project" value="UniProtKB-KW"/>
</dbReference>
<accession>A0A840UNU2</accession>
<evidence type="ECO:0000256" key="2">
    <source>
        <dbReference type="ARBA" id="ARBA00022679"/>
    </source>
</evidence>
<sequence length="629" mass="70424">MAKDKGFKGEMVTADEAISTIRNGSRIFIGSGCGEPRHLIHSLVGRRNLQDIMVFQMLAHTLADYLHDQSFLERFSIKLFFVPIAMQQAAFEGKVDYIPIYLSQLPQLFRNKQIGIDTVLIQISPPDSFGIASLGVSVDVTLEAVRNAKTVIAQVNPRMPRTHGDGFLHIDDIDYLVPFEEELISIDQETVDEETAARIAQYVKELVDDGSTLQVGYGHMPYALLRYFDDKNDLGIHTHMISDAFIPLIKQGIITNKQKNFMTDRAVATFCMGSRLAYDYIDNNIQFYFGTADWVNTPGIIGKNDNFISISSALEVDLTGQVCSDSVGRQFFSGTGDQANFIRGANLSKGGFSIIALPSTAKGGQVSRIVANLSAGAGVATLRADVNFVVTEFGIAQLKGKSISQRVIELCQIAHPDFRESLVKDAKKNHYIFPDQLPPLAEDLIFIEGYKSRTHLKNGKTMLVRPLLPSDEIAYRNFFYSLQAETIFLRFFYTVKIFSRKMAQEHWASIDYRRNISLIGIVQSRGNKEIVAIGSYARMDDTWAEVAFVVREDFHNLGIAGYILTELQKIASANGYEGFFATTLAKNKSMLHIFQKFFPDARITAKEGEIEIWMKFPQQQPPIDTAEDS</sequence>
<dbReference type="SUPFAM" id="SSF100950">
    <property type="entry name" value="NagB/RpiA/CoA transferase-like"/>
    <property type="match status" value="2"/>
</dbReference>
<evidence type="ECO:0000313" key="4">
    <source>
        <dbReference type="EMBL" id="MBB5347927.1"/>
    </source>
</evidence>
<dbReference type="Pfam" id="PF02550">
    <property type="entry name" value="AcetylCoA_hydro"/>
    <property type="match status" value="1"/>
</dbReference>
<comment type="caution">
    <text evidence="4">The sequence shown here is derived from an EMBL/GenBank/DDBJ whole genome shotgun (WGS) entry which is preliminary data.</text>
</comment>
<reference evidence="4 5" key="1">
    <citation type="submission" date="2020-08" db="EMBL/GenBank/DDBJ databases">
        <title>Genomic Encyclopedia of Type Strains, Phase IV (KMG-IV): sequencing the most valuable type-strain genomes for metagenomic binning, comparative biology and taxonomic classification.</title>
        <authorList>
            <person name="Goeker M."/>
        </authorList>
    </citation>
    <scope>NUCLEOTIDE SEQUENCE [LARGE SCALE GENOMIC DNA]</scope>
    <source>
        <strain evidence="4 5">DSM 28570</strain>
    </source>
</reference>
<dbReference type="InterPro" id="IPR038460">
    <property type="entry name" value="AcetylCoA_hyd_C_sf"/>
</dbReference>
<keyword evidence="5" id="KW-1185">Reference proteome</keyword>
<organism evidence="4 5">
    <name type="scientific">Desulfoprunum benzoelyticum</name>
    <dbReference type="NCBI Taxonomy" id="1506996"/>
    <lineage>
        <taxon>Bacteria</taxon>
        <taxon>Pseudomonadati</taxon>
        <taxon>Thermodesulfobacteriota</taxon>
        <taxon>Desulfobulbia</taxon>
        <taxon>Desulfobulbales</taxon>
        <taxon>Desulfobulbaceae</taxon>
        <taxon>Desulfoprunum</taxon>
    </lineage>
</organism>
<dbReference type="InterPro" id="IPR016181">
    <property type="entry name" value="Acyl_CoA_acyltransferase"/>
</dbReference>
<dbReference type="SUPFAM" id="SSF55729">
    <property type="entry name" value="Acyl-CoA N-acyltransferases (Nat)"/>
    <property type="match status" value="1"/>
</dbReference>
<dbReference type="InterPro" id="IPR046433">
    <property type="entry name" value="ActCoA_hydro"/>
</dbReference>
<dbReference type="GO" id="GO:0006083">
    <property type="term" value="P:acetate metabolic process"/>
    <property type="evidence" value="ECO:0007669"/>
    <property type="project" value="InterPro"/>
</dbReference>
<dbReference type="Gene3D" id="3.40.630.30">
    <property type="match status" value="1"/>
</dbReference>
<dbReference type="InterPro" id="IPR000182">
    <property type="entry name" value="GNAT_dom"/>
</dbReference>
<dbReference type="Pfam" id="PF13336">
    <property type="entry name" value="AcetylCoA_hyd_C"/>
    <property type="match status" value="1"/>
</dbReference>
<dbReference type="RefSeq" id="WP_183350175.1">
    <property type="nucleotide sequence ID" value="NZ_JACHEO010000007.1"/>
</dbReference>
<dbReference type="InterPro" id="IPR026888">
    <property type="entry name" value="AcetylCoA_hyd_C"/>
</dbReference>
<dbReference type="EMBL" id="JACHEO010000007">
    <property type="protein sequence ID" value="MBB5347927.1"/>
    <property type="molecule type" value="Genomic_DNA"/>
</dbReference>
<dbReference type="Gene3D" id="3.40.1080.20">
    <property type="entry name" value="Acetyl-CoA hydrolase/transferase C-terminal domain"/>
    <property type="match status" value="1"/>
</dbReference>
<dbReference type="Proteomes" id="UP000539642">
    <property type="component" value="Unassembled WGS sequence"/>
</dbReference>
<keyword evidence="2 4" id="KW-0808">Transferase</keyword>
<dbReference type="AlphaFoldDB" id="A0A840UNU2"/>
<dbReference type="Pfam" id="PF00583">
    <property type="entry name" value="Acetyltransf_1"/>
    <property type="match status" value="1"/>
</dbReference>
<keyword evidence="4" id="KW-0378">Hydrolase</keyword>
<dbReference type="Gene3D" id="3.30.750.70">
    <property type="entry name" value="4-hydroxybutyrate coenzyme like domains"/>
    <property type="match status" value="1"/>
</dbReference>
<name>A0A840UNU2_9BACT</name>
<dbReference type="GO" id="GO:0008775">
    <property type="term" value="F:acetate CoA-transferase activity"/>
    <property type="evidence" value="ECO:0007669"/>
    <property type="project" value="InterPro"/>
</dbReference>
<feature type="domain" description="N-acetyltransferase" evidence="3">
    <location>
        <begin position="462"/>
        <end position="619"/>
    </location>
</feature>
<protein>
    <submittedName>
        <fullName evidence="4">Acyl-CoA hydrolase/GNAT superfamily N-acetyltransferase</fullName>
    </submittedName>
</protein>
<comment type="similarity">
    <text evidence="1">Belongs to the acetyl-CoA hydrolase/transferase family.</text>
</comment>
<dbReference type="PANTHER" id="PTHR21432:SF20">
    <property type="entry name" value="ACETYL-COA HYDROLASE"/>
    <property type="match status" value="1"/>
</dbReference>
<dbReference type="PANTHER" id="PTHR21432">
    <property type="entry name" value="ACETYL-COA HYDROLASE-RELATED"/>
    <property type="match status" value="1"/>
</dbReference>
<proteinExistence type="inferred from homology"/>
<dbReference type="Gene3D" id="3.40.1080.10">
    <property type="entry name" value="Glutaconate Coenzyme A-transferase"/>
    <property type="match status" value="1"/>
</dbReference>